<dbReference type="OrthoDB" id="3078176at2"/>
<keyword evidence="2" id="KW-0472">Membrane</keyword>
<organism evidence="3 4">
    <name type="scientific">Streptacidiphilus jiangxiensis</name>
    <dbReference type="NCBI Taxonomy" id="235985"/>
    <lineage>
        <taxon>Bacteria</taxon>
        <taxon>Bacillati</taxon>
        <taxon>Actinomycetota</taxon>
        <taxon>Actinomycetes</taxon>
        <taxon>Kitasatosporales</taxon>
        <taxon>Streptomycetaceae</taxon>
        <taxon>Streptacidiphilus</taxon>
    </lineage>
</organism>
<feature type="transmembrane region" description="Helical" evidence="2">
    <location>
        <begin position="87"/>
        <end position="105"/>
    </location>
</feature>
<reference evidence="4" key="1">
    <citation type="submission" date="2016-10" db="EMBL/GenBank/DDBJ databases">
        <authorList>
            <person name="Varghese N."/>
        </authorList>
    </citation>
    <scope>NUCLEOTIDE SEQUENCE [LARGE SCALE GENOMIC DNA]</scope>
    <source>
        <strain evidence="4">DSM 45096 / BCRC 16803 / CGMCC 4.1857 / CIP 109030 / JCM 12277 / KCTC 19219 / NBRC 100920 / 33214</strain>
    </source>
</reference>
<feature type="transmembrane region" description="Helical" evidence="2">
    <location>
        <begin position="111"/>
        <end position="138"/>
    </location>
</feature>
<dbReference type="AlphaFoldDB" id="A0A1H7MGD2"/>
<evidence type="ECO:0000313" key="3">
    <source>
        <dbReference type="EMBL" id="SEL10232.1"/>
    </source>
</evidence>
<feature type="transmembrane region" description="Helical" evidence="2">
    <location>
        <begin position="213"/>
        <end position="233"/>
    </location>
</feature>
<dbReference type="EMBL" id="FOAZ01000005">
    <property type="protein sequence ID" value="SEL10232.1"/>
    <property type="molecule type" value="Genomic_DNA"/>
</dbReference>
<dbReference type="eggNOG" id="ENOG5033UNM">
    <property type="taxonomic scope" value="Bacteria"/>
</dbReference>
<feature type="transmembrane region" description="Helical" evidence="2">
    <location>
        <begin position="159"/>
        <end position="179"/>
    </location>
</feature>
<dbReference type="Proteomes" id="UP000183015">
    <property type="component" value="Unassembled WGS sequence"/>
</dbReference>
<keyword evidence="2" id="KW-1133">Transmembrane helix</keyword>
<accession>A0A1H7MGD2</accession>
<keyword evidence="2" id="KW-0812">Transmembrane</keyword>
<name>A0A1H7MGD2_STRJI</name>
<evidence type="ECO:0000313" key="4">
    <source>
        <dbReference type="Proteomes" id="UP000183015"/>
    </source>
</evidence>
<protein>
    <submittedName>
        <fullName evidence="3">Uncharacterized protein</fullName>
    </submittedName>
</protein>
<feature type="compositionally biased region" description="Low complexity" evidence="1">
    <location>
        <begin position="587"/>
        <end position="598"/>
    </location>
</feature>
<proteinExistence type="predicted"/>
<evidence type="ECO:0000256" key="2">
    <source>
        <dbReference type="SAM" id="Phobius"/>
    </source>
</evidence>
<evidence type="ECO:0000256" key="1">
    <source>
        <dbReference type="SAM" id="MobiDB-lite"/>
    </source>
</evidence>
<dbReference type="STRING" id="235985.SAMN05414137_105371"/>
<gene>
    <name evidence="3" type="ORF">SAMN05414137_105371</name>
</gene>
<sequence>MAITNTTGGADVPAGTSADGRPWWIDYHAGPGGGAATRHLQAAAHLDRTFRDRVITELVEERHRVPAPAPGIAADHVLAECLRARRLSLWTAAACTLLLVIGLAADWASALVSAAVVVGVFLYGAWVRFAEGVIVRFFPFYDSGVRRRRLRLALRLTPGVIYLGASAVALIAALVTALYSGGSGGSPLDGQNPFGPGSSDGGGGGGGGGNSGWVLPLVLLVGWILIGAVSRFLRHQRLSELADPARTPSFGPTPASLAAVFERLRTKAAETDTVYGDFQPFVGSGVSVGEWSLQTELRPATVGAEPGRLTVSQLHEQIAAWVRGLSSGVEYPGDALHSLAVGDRVLRSGLRMEPHEAWFDKLTPAAAASAAGASNGGVVPADGGQAMYRGWIRELDADAHPGLRHYVESRAELWNGQLVVSTFVRVSIQGHQLYVEGLEYVLPPVAARYRAVDLVLTPDGLDAVRALWAATTHIGRDLGDNLAQVVTTAASLVRGWFRRRWRERMLAAGRKVQQGPRVSVRELGAEDTFEVLFQFLDSQRVLSAVRERALTATLSLLKQQGYNTEQFEAGAQNININNGIQNYDSEVSGAQAAGSGARARSKPSVPKPRMGAD</sequence>
<dbReference type="RefSeq" id="WP_042459305.1">
    <property type="nucleotide sequence ID" value="NZ_BBPN01000058.1"/>
</dbReference>
<keyword evidence="4" id="KW-1185">Reference proteome</keyword>
<feature type="region of interest" description="Disordered" evidence="1">
    <location>
        <begin position="587"/>
        <end position="613"/>
    </location>
</feature>